<gene>
    <name evidence="2" type="ORF">Ccrd_026449</name>
</gene>
<comment type="caution">
    <text evidence="2">The sequence shown here is derived from an EMBL/GenBank/DDBJ whole genome shotgun (WGS) entry which is preliminary data.</text>
</comment>
<accession>A0A103Q023</accession>
<dbReference type="GO" id="GO:0016192">
    <property type="term" value="P:vesicle-mediated transport"/>
    <property type="evidence" value="ECO:0007669"/>
    <property type="project" value="TreeGrafter"/>
</dbReference>
<dbReference type="PANTHER" id="PTHR11787">
    <property type="entry name" value="RAB GDP-DISSOCIATION INHIBITOR"/>
    <property type="match status" value="1"/>
</dbReference>
<evidence type="ECO:0000313" key="3">
    <source>
        <dbReference type="Proteomes" id="UP000243975"/>
    </source>
</evidence>
<dbReference type="AlphaFoldDB" id="A0A103Q023"/>
<dbReference type="GO" id="GO:0005829">
    <property type="term" value="C:cytosol"/>
    <property type="evidence" value="ECO:0007669"/>
    <property type="project" value="TreeGrafter"/>
</dbReference>
<dbReference type="Gene3D" id="1.10.405.10">
    <property type="entry name" value="Guanine Nucleotide Dissociation Inhibitor, domain 1"/>
    <property type="match status" value="1"/>
</dbReference>
<dbReference type="EMBL" id="LEKV01008204">
    <property type="protein sequence ID" value="KVG40365.1"/>
    <property type="molecule type" value="Genomic_DNA"/>
</dbReference>
<dbReference type="PANTHER" id="PTHR11787:SF4">
    <property type="entry name" value="CHM, RAB ESCORT PROTEIN 1"/>
    <property type="match status" value="1"/>
</dbReference>
<dbReference type="Gene3D" id="3.30.519.10">
    <property type="entry name" value="Guanine Nucleotide Dissociation Inhibitor, domain 2"/>
    <property type="match status" value="1"/>
</dbReference>
<proteinExistence type="predicted"/>
<organism evidence="2 3">
    <name type="scientific">Cynara cardunculus var. scolymus</name>
    <name type="common">Globe artichoke</name>
    <name type="synonym">Cynara scolymus</name>
    <dbReference type="NCBI Taxonomy" id="59895"/>
    <lineage>
        <taxon>Eukaryota</taxon>
        <taxon>Viridiplantae</taxon>
        <taxon>Streptophyta</taxon>
        <taxon>Embryophyta</taxon>
        <taxon>Tracheophyta</taxon>
        <taxon>Spermatophyta</taxon>
        <taxon>Magnoliopsida</taxon>
        <taxon>eudicotyledons</taxon>
        <taxon>Gunneridae</taxon>
        <taxon>Pentapetalae</taxon>
        <taxon>asterids</taxon>
        <taxon>campanulids</taxon>
        <taxon>Asterales</taxon>
        <taxon>Asteraceae</taxon>
        <taxon>Carduoideae</taxon>
        <taxon>Cardueae</taxon>
        <taxon>Carduinae</taxon>
        <taxon>Cynara</taxon>
    </lineage>
</organism>
<evidence type="ECO:0000256" key="1">
    <source>
        <dbReference type="SAM" id="MobiDB-lite"/>
    </source>
</evidence>
<dbReference type="GO" id="GO:0007264">
    <property type="term" value="P:small GTPase-mediated signal transduction"/>
    <property type="evidence" value="ECO:0007669"/>
    <property type="project" value="InterPro"/>
</dbReference>
<dbReference type="STRING" id="59895.A0A103Q023"/>
<dbReference type="Gramene" id="KVG40365">
    <property type="protein sequence ID" value="KVG40365"/>
    <property type="gene ID" value="Ccrd_026449"/>
</dbReference>
<reference evidence="2 3" key="1">
    <citation type="journal article" date="2016" name="Sci. Rep.">
        <title>The genome sequence of the outbreeding globe artichoke constructed de novo incorporating a phase-aware low-pass sequencing strategy of F1 progeny.</title>
        <authorList>
            <person name="Scaglione D."/>
            <person name="Reyes-Chin-Wo S."/>
            <person name="Acquadro A."/>
            <person name="Froenicke L."/>
            <person name="Portis E."/>
            <person name="Beitel C."/>
            <person name="Tirone M."/>
            <person name="Mauro R."/>
            <person name="Lo Monaco A."/>
            <person name="Mauromicale G."/>
            <person name="Faccioli P."/>
            <person name="Cattivelli L."/>
            <person name="Rieseberg L."/>
            <person name="Michelmore R."/>
            <person name="Lanteri S."/>
        </authorList>
    </citation>
    <scope>NUCLEOTIDE SEQUENCE [LARGE SCALE GENOMIC DNA]</scope>
    <source>
        <strain evidence="2">2C</strain>
    </source>
</reference>
<dbReference type="InterPro" id="IPR018203">
    <property type="entry name" value="GDP_dissociation_inhibitor"/>
</dbReference>
<dbReference type="Proteomes" id="UP000243975">
    <property type="component" value="Unassembled WGS sequence"/>
</dbReference>
<sequence>MSSNLMTYLYVEFKNIDASYVGDTNGNLMKVPDSKSGVFKDKTLKYSEKNQLNSFFKLVQGHLEAVKSVGVGVGDGKIISDEDLENPFVAIILYAIVMVDYDQDGGESCKDILRTTDGIDRLALYHSSVGRSIFFSLPVLVSFGYNDLPTALLVLFQKLYPDDEFFPETGNTDSPDKLEDDDSESESITMGPAAVAGNVVYGLTVDGGCMADVRHEMRTA</sequence>
<evidence type="ECO:0000313" key="2">
    <source>
        <dbReference type="EMBL" id="KVG40365.1"/>
    </source>
</evidence>
<name>A0A103Q023_CYNCS</name>
<dbReference type="GO" id="GO:0005968">
    <property type="term" value="C:Rab-protein geranylgeranyltransferase complex"/>
    <property type="evidence" value="ECO:0007669"/>
    <property type="project" value="TreeGrafter"/>
</dbReference>
<protein>
    <submittedName>
        <fullName evidence="2">GDP dissociation inhibitor</fullName>
    </submittedName>
</protein>
<dbReference type="GO" id="GO:0005634">
    <property type="term" value="C:nucleus"/>
    <property type="evidence" value="ECO:0007669"/>
    <property type="project" value="TreeGrafter"/>
</dbReference>
<dbReference type="GO" id="GO:0005092">
    <property type="term" value="F:GDP-dissociation inhibitor activity"/>
    <property type="evidence" value="ECO:0007669"/>
    <property type="project" value="InterPro"/>
</dbReference>
<keyword evidence="3" id="KW-1185">Reference proteome</keyword>
<feature type="region of interest" description="Disordered" evidence="1">
    <location>
        <begin position="167"/>
        <end position="188"/>
    </location>
</feature>